<accession>A0A1F7UZV1</accession>
<sequence>MDEQKFKKLIEKINAMKKTGEIDLSLEEDLSIAVMNLVSLEEHFFFTAEKTGKEDYFDLLNETREIRKALLGRMVDRHEGETWCITKHLLAATMRLIEVGTKLLGEGKKSEAKEMFDRAYRLYALFWGLRLKLISLGEVKKVGEGRLNVHDISPTGAPWSMKDIVNKLVDCCDE</sequence>
<proteinExistence type="predicted"/>
<organism evidence="1 2">
    <name type="scientific">Candidatus Uhrbacteria bacterium RIFCSPLOWO2_01_FULL_55_36</name>
    <dbReference type="NCBI Taxonomy" id="1802404"/>
    <lineage>
        <taxon>Bacteria</taxon>
        <taxon>Candidatus Uhriibacteriota</taxon>
    </lineage>
</organism>
<comment type="caution">
    <text evidence="1">The sequence shown here is derived from an EMBL/GenBank/DDBJ whole genome shotgun (WGS) entry which is preliminary data.</text>
</comment>
<name>A0A1F7UZV1_9BACT</name>
<dbReference type="EMBL" id="MGEM01000039">
    <property type="protein sequence ID" value="OGL83779.1"/>
    <property type="molecule type" value="Genomic_DNA"/>
</dbReference>
<reference evidence="1 2" key="1">
    <citation type="journal article" date="2016" name="Nat. Commun.">
        <title>Thousands of microbial genomes shed light on interconnected biogeochemical processes in an aquifer system.</title>
        <authorList>
            <person name="Anantharaman K."/>
            <person name="Brown C.T."/>
            <person name="Hug L.A."/>
            <person name="Sharon I."/>
            <person name="Castelle C.J."/>
            <person name="Probst A.J."/>
            <person name="Thomas B.C."/>
            <person name="Singh A."/>
            <person name="Wilkins M.J."/>
            <person name="Karaoz U."/>
            <person name="Brodie E.L."/>
            <person name="Williams K.H."/>
            <person name="Hubbard S.S."/>
            <person name="Banfield J.F."/>
        </authorList>
    </citation>
    <scope>NUCLEOTIDE SEQUENCE [LARGE SCALE GENOMIC DNA]</scope>
</reference>
<evidence type="ECO:0000313" key="1">
    <source>
        <dbReference type="EMBL" id="OGL83779.1"/>
    </source>
</evidence>
<dbReference type="Proteomes" id="UP000177704">
    <property type="component" value="Unassembled WGS sequence"/>
</dbReference>
<evidence type="ECO:0000313" key="2">
    <source>
        <dbReference type="Proteomes" id="UP000177704"/>
    </source>
</evidence>
<dbReference type="AlphaFoldDB" id="A0A1F7UZV1"/>
<protein>
    <submittedName>
        <fullName evidence="1">Uncharacterized protein</fullName>
    </submittedName>
</protein>
<gene>
    <name evidence="1" type="ORF">A3B36_01120</name>
</gene>